<dbReference type="Proteomes" id="UP001151760">
    <property type="component" value="Unassembled WGS sequence"/>
</dbReference>
<sequence>MLSSLLHCGLHHLNRATKINTNPYTTDAPTITTAVTKSDALSVVQLRVAKLEKDVFELKKIDLSAEALADLKTQVPSIVDNYLGSKVRDVWYGYKKQSRRTLFTKEMDLETTQTNAAAKLPLLKQGEYEMWRLRIEQYFQIQDYALWDLLYTEEKTQKKNDVKSRSMLLMALPNEHLLTFNQYKDAKTLFGAIQTRFGGNDATKKTQKTLLKKILLNKRSKELQHQNMAFVSSPSSINEVNTANVQVSTANSSVSTDSTLDSTANLSDATVYAFLANQPNGSQLVHEDLKQIHKDDLEEMDLKWQLAINKMRARSSRRTVNVEETSSKAMVAIDGAGFDWSFMAEEEVTTNMTLMAFSDSENLINLEFNIATYKRGFESVKNNLSVTRKNNVCKFSDHISVLKRDASFKDSKIIALKRSQISDNSRKGARYNAIPPPPIGLFAPPTIDLSNYGLEEFKQPKFKGYKPKASKSVSVDTSNEIKKTPDTPLVEELVSKKEKQTVFPTKIEFVKQQDKTSRKPIKYAEMYRSQKPRGNQRNWNNLNSQQLGQFHQPNDLGYVVVRVRGGKINGAGIANLVLMLKLHSEVLHVKRGRDTKIPQSSGPLVKVGDEAVHKELGDRMERAATTASSLEAEQDSEFYDKHNMVAYLEKSEGSEGFHEIIDFLSASHIHYTLTASLTIYTSLIEQFWQTAALFTIDDGVLGITATIDKKVKITVSEGSIRRHLKLEDFEGIPSLPTAEIFEQLALMGYVTTSNSLSFQKGHFSPQWKFFIHTILHCLSPKKTA</sequence>
<comment type="caution">
    <text evidence="1">The sequence shown here is derived from an EMBL/GenBank/DDBJ whole genome shotgun (WGS) entry which is preliminary data.</text>
</comment>
<organism evidence="1 2">
    <name type="scientific">Tanacetum coccineum</name>
    <dbReference type="NCBI Taxonomy" id="301880"/>
    <lineage>
        <taxon>Eukaryota</taxon>
        <taxon>Viridiplantae</taxon>
        <taxon>Streptophyta</taxon>
        <taxon>Embryophyta</taxon>
        <taxon>Tracheophyta</taxon>
        <taxon>Spermatophyta</taxon>
        <taxon>Magnoliopsida</taxon>
        <taxon>eudicotyledons</taxon>
        <taxon>Gunneridae</taxon>
        <taxon>Pentapetalae</taxon>
        <taxon>asterids</taxon>
        <taxon>campanulids</taxon>
        <taxon>Asterales</taxon>
        <taxon>Asteraceae</taxon>
        <taxon>Asteroideae</taxon>
        <taxon>Anthemideae</taxon>
        <taxon>Anthemidinae</taxon>
        <taxon>Tanacetum</taxon>
    </lineage>
</organism>
<name>A0ABQ5FFH9_9ASTR</name>
<protein>
    <submittedName>
        <fullName evidence="1">Uncharacterized protein</fullName>
    </submittedName>
</protein>
<accession>A0ABQ5FFH9</accession>
<reference evidence="1" key="1">
    <citation type="journal article" date="2022" name="Int. J. Mol. Sci.">
        <title>Draft Genome of Tanacetum Coccineum: Genomic Comparison of Closely Related Tanacetum-Family Plants.</title>
        <authorList>
            <person name="Yamashiro T."/>
            <person name="Shiraishi A."/>
            <person name="Nakayama K."/>
            <person name="Satake H."/>
        </authorList>
    </citation>
    <scope>NUCLEOTIDE SEQUENCE</scope>
</reference>
<evidence type="ECO:0000313" key="1">
    <source>
        <dbReference type="EMBL" id="GJT61725.1"/>
    </source>
</evidence>
<evidence type="ECO:0000313" key="2">
    <source>
        <dbReference type="Proteomes" id="UP001151760"/>
    </source>
</evidence>
<dbReference type="EMBL" id="BQNB010017313">
    <property type="protein sequence ID" value="GJT61725.1"/>
    <property type="molecule type" value="Genomic_DNA"/>
</dbReference>
<gene>
    <name evidence="1" type="ORF">Tco_1005258</name>
</gene>
<reference evidence="1" key="2">
    <citation type="submission" date="2022-01" db="EMBL/GenBank/DDBJ databases">
        <authorList>
            <person name="Yamashiro T."/>
            <person name="Shiraishi A."/>
            <person name="Satake H."/>
            <person name="Nakayama K."/>
        </authorList>
    </citation>
    <scope>NUCLEOTIDE SEQUENCE</scope>
</reference>
<proteinExistence type="predicted"/>
<keyword evidence="2" id="KW-1185">Reference proteome</keyword>